<evidence type="ECO:0000313" key="1">
    <source>
        <dbReference type="EMBL" id="CBW26668.1"/>
    </source>
</evidence>
<dbReference type="AlphaFoldDB" id="E1X208"/>
<protein>
    <submittedName>
        <fullName evidence="1">Uncharacterized protein</fullName>
    </submittedName>
</protein>
<dbReference type="Proteomes" id="UP000008963">
    <property type="component" value="Chromosome"/>
</dbReference>
<gene>
    <name evidence="1" type="ordered locus">BMS_1848</name>
</gene>
<keyword evidence="2" id="KW-1185">Reference proteome</keyword>
<organism evidence="1 2">
    <name type="scientific">Halobacteriovorax marinus (strain ATCC BAA-682 / DSM 15412 / SJ)</name>
    <name type="common">Bacteriovorax marinus</name>
    <dbReference type="NCBI Taxonomy" id="862908"/>
    <lineage>
        <taxon>Bacteria</taxon>
        <taxon>Pseudomonadati</taxon>
        <taxon>Bdellovibrionota</taxon>
        <taxon>Bacteriovoracia</taxon>
        <taxon>Bacteriovoracales</taxon>
        <taxon>Halobacteriovoraceae</taxon>
        <taxon>Halobacteriovorax</taxon>
    </lineage>
</organism>
<proteinExistence type="predicted"/>
<reference evidence="2" key="1">
    <citation type="journal article" date="2013" name="ISME J.">
        <title>A small predatory core genome in the divergent marine Bacteriovorax marinus SJ and the terrestrial Bdellovibrio bacteriovorus.</title>
        <authorList>
            <person name="Crossman L.C."/>
            <person name="Chen H."/>
            <person name="Cerdeno-Tarraga A.M."/>
            <person name="Brooks K."/>
            <person name="Quail M.A."/>
            <person name="Pineiro S.A."/>
            <person name="Hobley L."/>
            <person name="Sockett R.E."/>
            <person name="Bentley S.D."/>
            <person name="Parkhill J."/>
            <person name="Williams H.N."/>
            <person name="Stine O.C."/>
        </authorList>
    </citation>
    <scope>NUCLEOTIDE SEQUENCE [LARGE SCALE GENOMIC DNA]</scope>
    <source>
        <strain evidence="2">ATCC BAA-682 / DSM 15412 / SJ</strain>
    </source>
</reference>
<sequence>MSLATLLPVHDSFHVKAIYEGMPGELVAEEKRMSFYNGDQLIHRTPYESLKDIRFREIGDKSILDLCLADGHIAFNLLESEDESELFYLHTKERIIDRRRVNEFLKKRVRVFDNRALLMFDKECLTWIMDRPPIIFEDEFIEGALIGRVGQDFSHHDYGVLYITNQRLFFNGRKGYYTQLKLEDIHHCLIIDIDTNFRDALKRKSYSLQFNEGDFIVGVQSEYSGKIDAFIASLDPNIIRIERF</sequence>
<dbReference type="RefSeq" id="WP_014244449.1">
    <property type="nucleotide sequence ID" value="NC_016620.1"/>
</dbReference>
<dbReference type="EMBL" id="FQ312005">
    <property type="protein sequence ID" value="CBW26668.1"/>
    <property type="molecule type" value="Genomic_DNA"/>
</dbReference>
<evidence type="ECO:0000313" key="2">
    <source>
        <dbReference type="Proteomes" id="UP000008963"/>
    </source>
</evidence>
<dbReference type="KEGG" id="bmx:BMS_1848"/>
<dbReference type="PATRIC" id="fig|862908.3.peg.1752"/>
<name>E1X208_HALMS</name>
<accession>E1X208</accession>
<dbReference type="HOGENOM" id="CLU_1136809_0_0_7"/>